<dbReference type="PROSITE" id="PS51186">
    <property type="entry name" value="GNAT"/>
    <property type="match status" value="1"/>
</dbReference>
<comment type="caution">
    <text evidence="2">The sequence shown here is derived from an EMBL/GenBank/DDBJ whole genome shotgun (WGS) entry which is preliminary data.</text>
</comment>
<dbReference type="Pfam" id="PF00583">
    <property type="entry name" value="Acetyltransf_1"/>
    <property type="match status" value="1"/>
</dbReference>
<protein>
    <recommendedName>
        <fullName evidence="1">N-acetyltransferase domain-containing protein</fullName>
    </recommendedName>
</protein>
<dbReference type="CDD" id="cd04301">
    <property type="entry name" value="NAT_SF"/>
    <property type="match status" value="1"/>
</dbReference>
<feature type="domain" description="N-acetyltransferase" evidence="1">
    <location>
        <begin position="1"/>
        <end position="137"/>
    </location>
</feature>
<dbReference type="EMBL" id="BARU01006666">
    <property type="protein sequence ID" value="GAH35199.1"/>
    <property type="molecule type" value="Genomic_DNA"/>
</dbReference>
<accession>X1G0S5</accession>
<dbReference type="AlphaFoldDB" id="X1G0S5"/>
<proteinExistence type="predicted"/>
<evidence type="ECO:0000313" key="2">
    <source>
        <dbReference type="EMBL" id="GAH35199.1"/>
    </source>
</evidence>
<dbReference type="SUPFAM" id="SSF55729">
    <property type="entry name" value="Acyl-CoA N-acyltransferases (Nat)"/>
    <property type="match status" value="1"/>
</dbReference>
<dbReference type="InterPro" id="IPR000182">
    <property type="entry name" value="GNAT_dom"/>
</dbReference>
<dbReference type="GO" id="GO:0016747">
    <property type="term" value="F:acyltransferase activity, transferring groups other than amino-acyl groups"/>
    <property type="evidence" value="ECO:0007669"/>
    <property type="project" value="InterPro"/>
</dbReference>
<gene>
    <name evidence="2" type="ORF">S03H2_13128</name>
</gene>
<sequence>MFREYEKFLGVDLCFQSFEEELAELPGKYAPPRGALLLARQAEHTAGCVAVRDLVHGICEMKRLFVRPKYRGCGLGRVLAREIIEAAIELGYSHMRLDTLDWLRRAMRLYESLAFKQIKAYYNNPLPGVVYWELDLKRCAED</sequence>
<evidence type="ECO:0000259" key="1">
    <source>
        <dbReference type="PROSITE" id="PS51186"/>
    </source>
</evidence>
<dbReference type="PANTHER" id="PTHR43305">
    <property type="entry name" value="FAMILY N-ACETYLTRANSFERASE, PUTATIVE (AFU_ORTHOLOGUE AFUA_2G01380)-RELATED"/>
    <property type="match status" value="1"/>
</dbReference>
<organism evidence="2">
    <name type="scientific">marine sediment metagenome</name>
    <dbReference type="NCBI Taxonomy" id="412755"/>
    <lineage>
        <taxon>unclassified sequences</taxon>
        <taxon>metagenomes</taxon>
        <taxon>ecological metagenomes</taxon>
    </lineage>
</organism>
<dbReference type="InterPro" id="IPR016181">
    <property type="entry name" value="Acyl_CoA_acyltransferase"/>
</dbReference>
<name>X1G0S5_9ZZZZ</name>
<reference evidence="2" key="1">
    <citation type="journal article" date="2014" name="Front. Microbiol.">
        <title>High frequency of phylogenetically diverse reductive dehalogenase-homologous genes in deep subseafloor sedimentary metagenomes.</title>
        <authorList>
            <person name="Kawai M."/>
            <person name="Futagami T."/>
            <person name="Toyoda A."/>
            <person name="Takaki Y."/>
            <person name="Nishi S."/>
            <person name="Hori S."/>
            <person name="Arai W."/>
            <person name="Tsubouchi T."/>
            <person name="Morono Y."/>
            <person name="Uchiyama I."/>
            <person name="Ito T."/>
            <person name="Fujiyama A."/>
            <person name="Inagaki F."/>
            <person name="Takami H."/>
        </authorList>
    </citation>
    <scope>NUCLEOTIDE SEQUENCE</scope>
    <source>
        <strain evidence="2">Expedition CK06-06</strain>
    </source>
</reference>
<dbReference type="PANTHER" id="PTHR43305:SF1">
    <property type="entry name" value="FAMILY N-ACETYLTRANSFERASE, PUTATIVE (AFU_ORTHOLOGUE AFUA_2G01380)-RELATED"/>
    <property type="match status" value="1"/>
</dbReference>
<dbReference type="InterPro" id="IPR052777">
    <property type="entry name" value="Acetyltransferase_Enz"/>
</dbReference>
<dbReference type="Gene3D" id="3.40.630.30">
    <property type="match status" value="1"/>
</dbReference>